<dbReference type="STRING" id="1547922.ISF6_0722"/>
<dbReference type="PANTHER" id="PTHR40943">
    <property type="entry name" value="CYTOPLASMIC PROTEIN-RELATED"/>
    <property type="match status" value="1"/>
</dbReference>
<proteinExistence type="predicted"/>
<gene>
    <name evidence="3" type="ORF">ISF6_0722</name>
</gene>
<reference evidence="3 4" key="2">
    <citation type="journal article" date="2016" name="Science">
        <title>A bacterium that degrades and assimilates poly(ethylene terephthalate).</title>
        <authorList>
            <person name="Yoshida S."/>
            <person name="Hiraga K."/>
            <person name="Takehana T."/>
            <person name="Taniguchi I."/>
            <person name="Yamaji H."/>
            <person name="Maeda Y."/>
            <person name="Toyohara K."/>
            <person name="Miyamoto K."/>
            <person name="Kimura Y."/>
            <person name="Oda K."/>
        </authorList>
    </citation>
    <scope>NUCLEOTIDE SEQUENCE [LARGE SCALE GENOMIC DNA]</scope>
    <source>
        <strain evidence="4">NBRC 110686 / TISTR 2288 / 201-F6</strain>
    </source>
</reference>
<organism evidence="3 4">
    <name type="scientific">Piscinibacter sakaiensis</name>
    <name type="common">Ideonella sakaiensis</name>
    <dbReference type="NCBI Taxonomy" id="1547922"/>
    <lineage>
        <taxon>Bacteria</taxon>
        <taxon>Pseudomonadati</taxon>
        <taxon>Pseudomonadota</taxon>
        <taxon>Betaproteobacteria</taxon>
        <taxon>Burkholderiales</taxon>
        <taxon>Sphaerotilaceae</taxon>
        <taxon>Piscinibacter</taxon>
    </lineage>
</organism>
<sequence>MRWTPLRAGTAGAVLALAAVGGWQAAVAVGNGWQASAATVDKPLQPFSVDPSWVRSGTPNFRAVETARSPDGRSITGLWACDGPTTFEWRFGLDETVHLLEGRVEVEYLGRRFVIEPGHTAVFHAGTTAVWHVPSHAKKVFKLHHPGRLVLWWRKLFAAESTPAPATT</sequence>
<dbReference type="InterPro" id="IPR011051">
    <property type="entry name" value="RmlC_Cupin_sf"/>
</dbReference>
<name>A0A0K8NXQ5_PISS1</name>
<evidence type="ECO:0000313" key="3">
    <source>
        <dbReference type="EMBL" id="GAP35151.1"/>
    </source>
</evidence>
<feature type="chain" id="PRO_5005513477" evidence="1">
    <location>
        <begin position="26"/>
        <end position="168"/>
    </location>
</feature>
<dbReference type="OrthoDB" id="9799053at2"/>
<evidence type="ECO:0000256" key="1">
    <source>
        <dbReference type="SAM" id="SignalP"/>
    </source>
</evidence>
<keyword evidence="4" id="KW-1185">Reference proteome</keyword>
<evidence type="ECO:0000313" key="4">
    <source>
        <dbReference type="Proteomes" id="UP000037660"/>
    </source>
</evidence>
<dbReference type="Pfam" id="PF05899">
    <property type="entry name" value="Cupin_3"/>
    <property type="match status" value="1"/>
</dbReference>
<dbReference type="EMBL" id="BBYR01000014">
    <property type="protein sequence ID" value="GAP35151.1"/>
    <property type="molecule type" value="Genomic_DNA"/>
</dbReference>
<evidence type="ECO:0000259" key="2">
    <source>
        <dbReference type="Pfam" id="PF05899"/>
    </source>
</evidence>
<dbReference type="Proteomes" id="UP000037660">
    <property type="component" value="Unassembled WGS sequence"/>
</dbReference>
<protein>
    <submittedName>
        <fullName evidence="3">Bll7938 protein</fullName>
    </submittedName>
</protein>
<dbReference type="RefSeq" id="WP_054019221.1">
    <property type="nucleotide sequence ID" value="NZ_BBYR01000014.1"/>
</dbReference>
<dbReference type="Gene3D" id="2.60.120.10">
    <property type="entry name" value="Jelly Rolls"/>
    <property type="match status" value="1"/>
</dbReference>
<keyword evidence="1" id="KW-0732">Signal</keyword>
<reference evidence="4" key="1">
    <citation type="submission" date="2015-07" db="EMBL/GenBank/DDBJ databases">
        <title>Discovery of a poly(ethylene terephthalate assimilation.</title>
        <authorList>
            <person name="Yoshida S."/>
            <person name="Hiraga K."/>
            <person name="Takehana T."/>
            <person name="Taniguchi I."/>
            <person name="Yamaji H."/>
            <person name="Maeda Y."/>
            <person name="Toyohara K."/>
            <person name="Miyamoto K."/>
            <person name="Kimura Y."/>
            <person name="Oda K."/>
        </authorList>
    </citation>
    <scope>NUCLEOTIDE SEQUENCE [LARGE SCALE GENOMIC DNA]</scope>
    <source>
        <strain evidence="4">NBRC 110686 / TISTR 2288 / 201-F6</strain>
    </source>
</reference>
<dbReference type="InterPro" id="IPR008579">
    <property type="entry name" value="UGlyAH_Cupin_dom"/>
</dbReference>
<feature type="domain" description="(S)-ureidoglycine aminohydrolase cupin" evidence="2">
    <location>
        <begin position="69"/>
        <end position="141"/>
    </location>
</feature>
<accession>A0A0K8NXQ5</accession>
<dbReference type="AlphaFoldDB" id="A0A0K8NXQ5"/>
<dbReference type="InterPro" id="IPR014710">
    <property type="entry name" value="RmlC-like_jellyroll"/>
</dbReference>
<feature type="signal peptide" evidence="1">
    <location>
        <begin position="1"/>
        <end position="25"/>
    </location>
</feature>
<dbReference type="SUPFAM" id="SSF51182">
    <property type="entry name" value="RmlC-like cupins"/>
    <property type="match status" value="1"/>
</dbReference>
<comment type="caution">
    <text evidence="3">The sequence shown here is derived from an EMBL/GenBank/DDBJ whole genome shotgun (WGS) entry which is preliminary data.</text>
</comment>
<dbReference type="PANTHER" id="PTHR40943:SF1">
    <property type="entry name" value="CYTOPLASMIC PROTEIN"/>
    <property type="match status" value="1"/>
</dbReference>